<proteinExistence type="predicted"/>
<accession>A0ABN8RMY2</accession>
<dbReference type="Gene3D" id="3.40.50.300">
    <property type="entry name" value="P-loop containing nucleotide triphosphate hydrolases"/>
    <property type="match status" value="1"/>
</dbReference>
<evidence type="ECO:0000256" key="1">
    <source>
        <dbReference type="SAM" id="Coils"/>
    </source>
</evidence>
<evidence type="ECO:0000313" key="3">
    <source>
        <dbReference type="Proteomes" id="UP001159405"/>
    </source>
</evidence>
<sequence>MATGGATGGRVIPFMSLIPPGTPAAPTVLPGGPTAAGPASSFDLEKNQKRWVVIGICLNRLLLPVLRDFVAQEIPKHYASLKTAHGIDSQVYGKHSVHDGPFQLNYGSINNNWCNFKKKVRSYDYKVGTAEDLAKLYLEPHMAKFTGFDNTCDLSAVLGILERASVFHNRVQTNAKDVRSKVRNEWGHCNFDHWTELEFQTSFQIMETMVRSLGLPKADEDKQLDELQDWETKGLQLCMGCPVDKDLMKLISVEVCNLEKEVDNLKQFSADEANKISAALQIIRVEIDNFDKRITEIERKVEAERNERIEKEEALSDAIADISSNVVEVDKRIDANEGDIALLQEKQSDLETTVSFVTDEQARLTADVGALKREQSQLDARVDALEKGSSKRTNAKIFQVPSRNRCFCGRDRELEAIVAQLKNTPNGCIHSAICGLGGVGKTSLAVEFL</sequence>
<keyword evidence="1" id="KW-0175">Coiled coil</keyword>
<dbReference type="EMBL" id="CALNXK010000274">
    <property type="protein sequence ID" value="CAH3180343.1"/>
    <property type="molecule type" value="Genomic_DNA"/>
</dbReference>
<dbReference type="Proteomes" id="UP001159405">
    <property type="component" value="Unassembled WGS sequence"/>
</dbReference>
<comment type="caution">
    <text evidence="2">The sequence shown here is derived from an EMBL/GenBank/DDBJ whole genome shotgun (WGS) entry which is preliminary data.</text>
</comment>
<keyword evidence="3" id="KW-1185">Reference proteome</keyword>
<name>A0ABN8RMY2_9CNID</name>
<dbReference type="SUPFAM" id="SSF52540">
    <property type="entry name" value="P-loop containing nucleoside triphosphate hydrolases"/>
    <property type="match status" value="1"/>
</dbReference>
<protein>
    <submittedName>
        <fullName evidence="2">Uncharacterized protein</fullName>
    </submittedName>
</protein>
<gene>
    <name evidence="2" type="ORF">PLOB_00023241</name>
</gene>
<dbReference type="InterPro" id="IPR027417">
    <property type="entry name" value="P-loop_NTPase"/>
</dbReference>
<organism evidence="2 3">
    <name type="scientific">Porites lobata</name>
    <dbReference type="NCBI Taxonomy" id="104759"/>
    <lineage>
        <taxon>Eukaryota</taxon>
        <taxon>Metazoa</taxon>
        <taxon>Cnidaria</taxon>
        <taxon>Anthozoa</taxon>
        <taxon>Hexacorallia</taxon>
        <taxon>Scleractinia</taxon>
        <taxon>Fungiina</taxon>
        <taxon>Poritidae</taxon>
        <taxon>Porites</taxon>
    </lineage>
</organism>
<feature type="coiled-coil region" evidence="1">
    <location>
        <begin position="280"/>
        <end position="314"/>
    </location>
</feature>
<reference evidence="2 3" key="1">
    <citation type="submission" date="2022-05" db="EMBL/GenBank/DDBJ databases">
        <authorList>
            <consortium name="Genoscope - CEA"/>
            <person name="William W."/>
        </authorList>
    </citation>
    <scope>NUCLEOTIDE SEQUENCE [LARGE SCALE GENOMIC DNA]</scope>
</reference>
<evidence type="ECO:0000313" key="2">
    <source>
        <dbReference type="EMBL" id="CAH3180343.1"/>
    </source>
</evidence>